<feature type="transmembrane region" description="Helical" evidence="6">
    <location>
        <begin position="101"/>
        <end position="122"/>
    </location>
</feature>
<reference evidence="8" key="1">
    <citation type="submission" date="2020-07" db="EMBL/GenBank/DDBJ databases">
        <title>Methanobacterium. sp. MethCan genome.</title>
        <authorList>
            <person name="Postec A."/>
            <person name="Quemeneur M."/>
        </authorList>
    </citation>
    <scope>NUCLEOTIDE SEQUENCE</scope>
    <source>
        <strain evidence="8">MethCAN</strain>
    </source>
</reference>
<dbReference type="Pfam" id="PF07690">
    <property type="entry name" value="MFS_1"/>
    <property type="match status" value="1"/>
</dbReference>
<dbReference type="AlphaFoldDB" id="A0A8T8K7S4"/>
<organism evidence="8 9">
    <name type="scientific">Methanobacterium alkalithermotolerans</name>
    <dbReference type="NCBI Taxonomy" id="2731220"/>
    <lineage>
        <taxon>Archaea</taxon>
        <taxon>Methanobacteriati</taxon>
        <taxon>Methanobacteriota</taxon>
        <taxon>Methanomada group</taxon>
        <taxon>Methanobacteria</taxon>
        <taxon>Methanobacteriales</taxon>
        <taxon>Methanobacteriaceae</taxon>
        <taxon>Methanobacterium</taxon>
    </lineage>
</organism>
<keyword evidence="3 6" id="KW-0812">Transmembrane</keyword>
<feature type="transmembrane region" description="Helical" evidence="6">
    <location>
        <begin position="400"/>
        <end position="418"/>
    </location>
</feature>
<evidence type="ECO:0000313" key="9">
    <source>
        <dbReference type="Proteomes" id="UP000681041"/>
    </source>
</evidence>
<dbReference type="GO" id="GO:0022857">
    <property type="term" value="F:transmembrane transporter activity"/>
    <property type="evidence" value="ECO:0007669"/>
    <property type="project" value="InterPro"/>
</dbReference>
<feature type="transmembrane region" description="Helical" evidence="6">
    <location>
        <begin position="349"/>
        <end position="366"/>
    </location>
</feature>
<dbReference type="PANTHER" id="PTHR42718:SF9">
    <property type="entry name" value="MAJOR FACILITATOR SUPERFAMILY MULTIDRUG TRANSPORTER MFSC"/>
    <property type="match status" value="1"/>
</dbReference>
<dbReference type="Gene3D" id="1.20.1720.10">
    <property type="entry name" value="Multidrug resistance protein D"/>
    <property type="match status" value="1"/>
</dbReference>
<name>A0A8T8K7S4_9EURY</name>
<sequence>MQKISLKDYVLIISALASFLTPFMSSAVNVALPAMVNQFQIDVIMQNWIPASYLLSAAIFAVPFGRISEIYGMKKVFTWGMIIFTISSFLSAIAPSAMELIIFRIVQGVGSAMIFVTSLALISEAFPPEERGKAIGITIAVVYAGLSLGPVLGGILTRNFGWPSIFLITIPIGILTIIMVLGKVKVEWANQKGKKFDVVGSVLYSLALFMLMYGFSTLPNLNGIGLIIMGIVLMVGFVKWELYHPSPIFNMKLFKNFTFAFSSLAALINYSATFAVALLLSLFLQYIKGLDAQTTGLILVAQPGVMAIVAPLAGRLSDKKDPQLLAAIGMGITTTGLFALAFISENTGITFIILSLVILGLGFGLFSSPNTNAIMGSVQRKYYGIASATVSSMRLIGQSFSLGMVTLIFSFIIGRVQISPQFYPALLQSTQVAFILFSVLCFTGIFASLAKRNRKKAEY</sequence>
<accession>A0A8T8K7S4</accession>
<evidence type="ECO:0000256" key="1">
    <source>
        <dbReference type="ARBA" id="ARBA00004141"/>
    </source>
</evidence>
<dbReference type="SUPFAM" id="SSF103473">
    <property type="entry name" value="MFS general substrate transporter"/>
    <property type="match status" value="1"/>
</dbReference>
<gene>
    <name evidence="8" type="ORF">HYG87_10085</name>
</gene>
<feature type="transmembrane region" description="Helical" evidence="6">
    <location>
        <begin position="293"/>
        <end position="312"/>
    </location>
</feature>
<feature type="transmembrane region" description="Helical" evidence="6">
    <location>
        <begin position="162"/>
        <end position="184"/>
    </location>
</feature>
<feature type="transmembrane region" description="Helical" evidence="6">
    <location>
        <begin position="196"/>
        <end position="215"/>
    </location>
</feature>
<dbReference type="Gene3D" id="1.20.1250.20">
    <property type="entry name" value="MFS general substrate transporter like domains"/>
    <property type="match status" value="1"/>
</dbReference>
<evidence type="ECO:0000256" key="6">
    <source>
        <dbReference type="SAM" id="Phobius"/>
    </source>
</evidence>
<feature type="transmembrane region" description="Helical" evidence="6">
    <location>
        <begin position="259"/>
        <end position="287"/>
    </location>
</feature>
<evidence type="ECO:0000313" key="8">
    <source>
        <dbReference type="EMBL" id="QUH24077.1"/>
    </source>
</evidence>
<feature type="transmembrane region" description="Helical" evidence="6">
    <location>
        <begin position="221"/>
        <end position="238"/>
    </location>
</feature>
<feature type="transmembrane region" description="Helical" evidence="6">
    <location>
        <begin position="430"/>
        <end position="450"/>
    </location>
</feature>
<protein>
    <submittedName>
        <fullName evidence="8">MFS transporter</fullName>
    </submittedName>
</protein>
<dbReference type="InterPro" id="IPR011701">
    <property type="entry name" value="MFS"/>
</dbReference>
<dbReference type="InterPro" id="IPR036259">
    <property type="entry name" value="MFS_trans_sf"/>
</dbReference>
<feature type="domain" description="Major facilitator superfamily (MFS) profile" evidence="7">
    <location>
        <begin position="10"/>
        <end position="456"/>
    </location>
</feature>
<evidence type="ECO:0000256" key="4">
    <source>
        <dbReference type="ARBA" id="ARBA00022989"/>
    </source>
</evidence>
<dbReference type="EMBL" id="CP058560">
    <property type="protein sequence ID" value="QUH24077.1"/>
    <property type="molecule type" value="Genomic_DNA"/>
</dbReference>
<keyword evidence="4 6" id="KW-1133">Transmembrane helix</keyword>
<dbReference type="PROSITE" id="PS50850">
    <property type="entry name" value="MFS"/>
    <property type="match status" value="1"/>
</dbReference>
<feature type="transmembrane region" description="Helical" evidence="6">
    <location>
        <begin position="43"/>
        <end position="64"/>
    </location>
</feature>
<proteinExistence type="predicted"/>
<dbReference type="GO" id="GO:0016020">
    <property type="term" value="C:membrane"/>
    <property type="evidence" value="ECO:0007669"/>
    <property type="project" value="UniProtKB-SubCell"/>
</dbReference>
<feature type="transmembrane region" description="Helical" evidence="6">
    <location>
        <begin position="134"/>
        <end position="156"/>
    </location>
</feature>
<feature type="transmembrane region" description="Helical" evidence="6">
    <location>
        <begin position="76"/>
        <end position="95"/>
    </location>
</feature>
<evidence type="ECO:0000256" key="2">
    <source>
        <dbReference type="ARBA" id="ARBA00022448"/>
    </source>
</evidence>
<keyword evidence="2" id="KW-0813">Transport</keyword>
<evidence type="ECO:0000256" key="3">
    <source>
        <dbReference type="ARBA" id="ARBA00022692"/>
    </source>
</evidence>
<comment type="subcellular location">
    <subcellularLocation>
        <location evidence="1">Membrane</location>
        <topology evidence="1">Multi-pass membrane protein</topology>
    </subcellularLocation>
</comment>
<keyword evidence="5 6" id="KW-0472">Membrane</keyword>
<dbReference type="PRINTS" id="PR01036">
    <property type="entry name" value="TCRTETB"/>
</dbReference>
<dbReference type="KEGG" id="meme:HYG87_10085"/>
<dbReference type="OrthoDB" id="117970at2157"/>
<dbReference type="GeneID" id="64821116"/>
<dbReference type="FunFam" id="1.20.1250.20:FF:000503">
    <property type="entry name" value="Drug resistance transporter, EmrB/QacA subfamily"/>
    <property type="match status" value="1"/>
</dbReference>
<evidence type="ECO:0000256" key="5">
    <source>
        <dbReference type="ARBA" id="ARBA00023136"/>
    </source>
</evidence>
<dbReference type="PANTHER" id="PTHR42718">
    <property type="entry name" value="MAJOR FACILITATOR SUPERFAMILY MULTIDRUG TRANSPORTER MFSC"/>
    <property type="match status" value="1"/>
</dbReference>
<evidence type="ECO:0000259" key="7">
    <source>
        <dbReference type="PROSITE" id="PS50850"/>
    </source>
</evidence>
<dbReference type="InterPro" id="IPR020846">
    <property type="entry name" value="MFS_dom"/>
</dbReference>
<feature type="transmembrane region" description="Helical" evidence="6">
    <location>
        <begin position="324"/>
        <end position="343"/>
    </location>
</feature>
<dbReference type="CDD" id="cd17321">
    <property type="entry name" value="MFS_MMR_MDR_like"/>
    <property type="match status" value="1"/>
</dbReference>
<keyword evidence="9" id="KW-1185">Reference proteome</keyword>
<dbReference type="RefSeq" id="WP_211533034.1">
    <property type="nucleotide sequence ID" value="NZ_CP058560.1"/>
</dbReference>
<dbReference type="Proteomes" id="UP000681041">
    <property type="component" value="Chromosome"/>
</dbReference>